<organism evidence="2 3">
    <name type="scientific">Mailhella massiliensis</name>
    <dbReference type="NCBI Taxonomy" id="1903261"/>
    <lineage>
        <taxon>Bacteria</taxon>
        <taxon>Pseudomonadati</taxon>
        <taxon>Thermodesulfobacteriota</taxon>
        <taxon>Desulfovibrionia</taxon>
        <taxon>Desulfovibrionales</taxon>
        <taxon>Desulfovibrionaceae</taxon>
        <taxon>Mailhella</taxon>
    </lineage>
</organism>
<dbReference type="RefSeq" id="WP_304120740.1">
    <property type="nucleotide sequence ID" value="NZ_DYZA01000039.1"/>
</dbReference>
<proteinExistence type="inferred from homology"/>
<accession>A0A921AUN6</accession>
<protein>
    <submittedName>
        <fullName evidence="2">EutP/PduV family microcompartment system protein</fullName>
    </submittedName>
</protein>
<name>A0A921AUN6_9BACT</name>
<gene>
    <name evidence="2" type="ORF">K8W16_02120</name>
</gene>
<dbReference type="SUPFAM" id="SSF52540">
    <property type="entry name" value="P-loop containing nucleoside triphosphate hydrolases"/>
    <property type="match status" value="1"/>
</dbReference>
<evidence type="ECO:0000256" key="1">
    <source>
        <dbReference type="PIRNR" id="PIRNR036409"/>
    </source>
</evidence>
<dbReference type="Gene3D" id="3.40.50.300">
    <property type="entry name" value="P-loop containing nucleotide triphosphate hydrolases"/>
    <property type="match status" value="1"/>
</dbReference>
<dbReference type="AlphaFoldDB" id="A0A921AUN6"/>
<dbReference type="PIRSF" id="PIRSF036409">
    <property type="entry name" value="EutP_PduV"/>
    <property type="match status" value="1"/>
</dbReference>
<keyword evidence="1" id="KW-0547">Nucleotide-binding</keyword>
<comment type="similarity">
    <text evidence="1">Belongs to the EutP/PduV family.</text>
</comment>
<dbReference type="GO" id="GO:0006576">
    <property type="term" value="P:biogenic amine metabolic process"/>
    <property type="evidence" value="ECO:0007669"/>
    <property type="project" value="InterPro"/>
</dbReference>
<dbReference type="InterPro" id="IPR027417">
    <property type="entry name" value="P-loop_NTPase"/>
</dbReference>
<reference evidence="2" key="2">
    <citation type="submission" date="2021-09" db="EMBL/GenBank/DDBJ databases">
        <authorList>
            <person name="Gilroy R."/>
        </authorList>
    </citation>
    <scope>NUCLEOTIDE SEQUENCE</scope>
    <source>
        <strain evidence="2">ChiGjej2B2-19336</strain>
    </source>
</reference>
<dbReference type="EMBL" id="DYZA01000039">
    <property type="protein sequence ID" value="HJD96429.1"/>
    <property type="molecule type" value="Genomic_DNA"/>
</dbReference>
<evidence type="ECO:0000313" key="2">
    <source>
        <dbReference type="EMBL" id="HJD96429.1"/>
    </source>
</evidence>
<dbReference type="PANTHER" id="PTHR40453">
    <property type="entry name" value="PROTEIN YOEF"/>
    <property type="match status" value="1"/>
</dbReference>
<sequence length="145" mass="16109">MLKTMLIGEWRSGKSSLICALSGAEYTPRKVLAVDFFHNFVNTPSEFLENRRFYPALITASADCDILVFVQDATRTFCQIPPGFASMFNRRVIGVITKIDLPEANPERARRFLHNAGVRDMFCVSVTQGTGMEELRAALSGGEGQ</sequence>
<dbReference type="PANTHER" id="PTHR40453:SF1">
    <property type="entry name" value="PROTEIN YOEF"/>
    <property type="match status" value="1"/>
</dbReference>
<reference evidence="2" key="1">
    <citation type="journal article" date="2021" name="PeerJ">
        <title>Extensive microbial diversity within the chicken gut microbiome revealed by metagenomics and culture.</title>
        <authorList>
            <person name="Gilroy R."/>
            <person name="Ravi A."/>
            <person name="Getino M."/>
            <person name="Pursley I."/>
            <person name="Horton D.L."/>
            <person name="Alikhan N.F."/>
            <person name="Baker D."/>
            <person name="Gharbi K."/>
            <person name="Hall N."/>
            <person name="Watson M."/>
            <person name="Adriaenssens E.M."/>
            <person name="Foster-Nyarko E."/>
            <person name="Jarju S."/>
            <person name="Secka A."/>
            <person name="Antonio M."/>
            <person name="Oren A."/>
            <person name="Chaudhuri R.R."/>
            <person name="La Ragione R."/>
            <person name="Hildebrand F."/>
            <person name="Pallen M.J."/>
        </authorList>
    </citation>
    <scope>NUCLEOTIDE SEQUENCE</scope>
    <source>
        <strain evidence="2">ChiGjej2B2-19336</strain>
    </source>
</reference>
<comment type="caution">
    <text evidence="2">The sequence shown here is derived from an EMBL/GenBank/DDBJ whole genome shotgun (WGS) entry which is preliminary data.</text>
</comment>
<dbReference type="InterPro" id="IPR012381">
    <property type="entry name" value="EutP_PduV"/>
</dbReference>
<dbReference type="Pfam" id="PF10662">
    <property type="entry name" value="PduV-EutP"/>
    <property type="match status" value="1"/>
</dbReference>
<evidence type="ECO:0000313" key="3">
    <source>
        <dbReference type="Proteomes" id="UP000698963"/>
    </source>
</evidence>
<dbReference type="GO" id="GO:0005524">
    <property type="term" value="F:ATP binding"/>
    <property type="evidence" value="ECO:0007669"/>
    <property type="project" value="UniProtKB-UniRule"/>
</dbReference>
<dbReference type="Proteomes" id="UP000698963">
    <property type="component" value="Unassembled WGS sequence"/>
</dbReference>